<sequence length="223" mass="25271">MSLIENLQWRYATKKMNGAKVPQEKLDYILEAARLAPSSSGLQPYKIIVISDKALLEKIKIIANDQSQITDCSHLLVFAAWDEYTDERVSKVFNYIMDERSLPRTAMSDYKESILNLYATEGKEWEAHHAAKQSYISFAMAIAAAAEQQVDATPMEGFNSKELDELLKLTGSGYKSTVLLPIGYRDEENDWLLNMKKVRTPKADFITEMNMENTATLQVSNEA</sequence>
<evidence type="ECO:0000256" key="1">
    <source>
        <dbReference type="ARBA" id="ARBA00001917"/>
    </source>
</evidence>
<feature type="domain" description="Nitroreductase" evidence="6">
    <location>
        <begin position="8"/>
        <end position="184"/>
    </location>
</feature>
<comment type="cofactor">
    <cofactor evidence="1">
        <name>FMN</name>
        <dbReference type="ChEBI" id="CHEBI:58210"/>
    </cofactor>
</comment>
<evidence type="ECO:0000256" key="2">
    <source>
        <dbReference type="ARBA" id="ARBA00007118"/>
    </source>
</evidence>
<dbReference type="Gene3D" id="3.40.109.10">
    <property type="entry name" value="NADH Oxidase"/>
    <property type="match status" value="1"/>
</dbReference>
<evidence type="ECO:0000256" key="5">
    <source>
        <dbReference type="ARBA" id="ARBA00023002"/>
    </source>
</evidence>
<evidence type="ECO:0000259" key="6">
    <source>
        <dbReference type="Pfam" id="PF00881"/>
    </source>
</evidence>
<dbReference type="Pfam" id="PF00881">
    <property type="entry name" value="Nitroreductase"/>
    <property type="match status" value="1"/>
</dbReference>
<gene>
    <name evidence="7" type="ORF">HDF22_004764</name>
</gene>
<accession>A0A841JRZ3</accession>
<dbReference type="PANTHER" id="PTHR43673">
    <property type="entry name" value="NAD(P)H NITROREDUCTASE YDGI-RELATED"/>
    <property type="match status" value="1"/>
</dbReference>
<dbReference type="Proteomes" id="UP000548326">
    <property type="component" value="Unassembled WGS sequence"/>
</dbReference>
<comment type="caution">
    <text evidence="7">The sequence shown here is derived from an EMBL/GenBank/DDBJ whole genome shotgun (WGS) entry which is preliminary data.</text>
</comment>
<dbReference type="PANTHER" id="PTHR43673:SF2">
    <property type="entry name" value="NITROREDUCTASE"/>
    <property type="match status" value="1"/>
</dbReference>
<evidence type="ECO:0000313" key="7">
    <source>
        <dbReference type="EMBL" id="MBB6130621.1"/>
    </source>
</evidence>
<dbReference type="RefSeq" id="WP_183589349.1">
    <property type="nucleotide sequence ID" value="NZ_JACHCA010000016.1"/>
</dbReference>
<proteinExistence type="inferred from homology"/>
<keyword evidence="4" id="KW-0288">FMN</keyword>
<evidence type="ECO:0000313" key="8">
    <source>
        <dbReference type="Proteomes" id="UP000548326"/>
    </source>
</evidence>
<dbReference type="GO" id="GO:0016491">
    <property type="term" value="F:oxidoreductase activity"/>
    <property type="evidence" value="ECO:0007669"/>
    <property type="project" value="UniProtKB-KW"/>
</dbReference>
<evidence type="ECO:0000256" key="3">
    <source>
        <dbReference type="ARBA" id="ARBA00022630"/>
    </source>
</evidence>
<dbReference type="InterPro" id="IPR029479">
    <property type="entry name" value="Nitroreductase"/>
</dbReference>
<dbReference type="AlphaFoldDB" id="A0A841JRZ3"/>
<comment type="similarity">
    <text evidence="2">Belongs to the nitroreductase family.</text>
</comment>
<dbReference type="InterPro" id="IPR000415">
    <property type="entry name" value="Nitroreductase-like"/>
</dbReference>
<evidence type="ECO:0000256" key="4">
    <source>
        <dbReference type="ARBA" id="ARBA00022643"/>
    </source>
</evidence>
<keyword evidence="5" id="KW-0560">Oxidoreductase</keyword>
<protein>
    <submittedName>
        <fullName evidence="7">Nitroreductase</fullName>
    </submittedName>
</protein>
<organism evidence="7 8">
    <name type="scientific">Mucilaginibacter lappiensis</name>
    <dbReference type="NCBI Taxonomy" id="354630"/>
    <lineage>
        <taxon>Bacteria</taxon>
        <taxon>Pseudomonadati</taxon>
        <taxon>Bacteroidota</taxon>
        <taxon>Sphingobacteriia</taxon>
        <taxon>Sphingobacteriales</taxon>
        <taxon>Sphingobacteriaceae</taxon>
        <taxon>Mucilaginibacter</taxon>
    </lineage>
</organism>
<dbReference type="EMBL" id="JACHCA010000016">
    <property type="protein sequence ID" value="MBB6130621.1"/>
    <property type="molecule type" value="Genomic_DNA"/>
</dbReference>
<reference evidence="7 8" key="1">
    <citation type="submission" date="2020-08" db="EMBL/GenBank/DDBJ databases">
        <title>Genomic Encyclopedia of Type Strains, Phase IV (KMG-V): Genome sequencing to study the core and pangenomes of soil and plant-associated prokaryotes.</title>
        <authorList>
            <person name="Whitman W."/>
        </authorList>
    </citation>
    <scope>NUCLEOTIDE SEQUENCE [LARGE SCALE GENOMIC DNA]</scope>
    <source>
        <strain evidence="7 8">MP601</strain>
    </source>
</reference>
<keyword evidence="3" id="KW-0285">Flavoprotein</keyword>
<dbReference type="SUPFAM" id="SSF55469">
    <property type="entry name" value="FMN-dependent nitroreductase-like"/>
    <property type="match status" value="1"/>
</dbReference>
<name>A0A841JRZ3_9SPHI</name>